<dbReference type="AlphaFoldDB" id="A0A448XLJ8"/>
<dbReference type="Proteomes" id="UP000784294">
    <property type="component" value="Unassembled WGS sequence"/>
</dbReference>
<name>A0A448XLJ8_9PLAT</name>
<evidence type="ECO:0000313" key="2">
    <source>
        <dbReference type="Proteomes" id="UP000784294"/>
    </source>
</evidence>
<reference evidence="1" key="1">
    <citation type="submission" date="2018-11" db="EMBL/GenBank/DDBJ databases">
        <authorList>
            <consortium name="Pathogen Informatics"/>
        </authorList>
    </citation>
    <scope>NUCLEOTIDE SEQUENCE</scope>
</reference>
<comment type="caution">
    <text evidence="1">The sequence shown here is derived from an EMBL/GenBank/DDBJ whole genome shotgun (WGS) entry which is preliminary data.</text>
</comment>
<proteinExistence type="predicted"/>
<gene>
    <name evidence="1" type="ORF">PXEA_LOCUS33006</name>
</gene>
<sequence>MTLQNLFEEEYEETLTIPANGLSIDQLSLLGLTYHGISPRTDSPGLISLHSQLSDQHNCAVDIGIPGCDPSRSHSPHQCQAWQTAPSTRFDSGISGSSVPFTEVPLHSVTPGCFHEPAFSCRVSTPNVLSALSSAPLNDFRSCTTQNSLNVEDISPASLSSTSFYVPSITITTQSANQSSQTTVTSRRAWLALDNLVSLSSGHAIYHEPCDVDPSSIGSCVTFAAEPTASESCNSLSQRDRETEELAIGPIQLAAALKEQCCLGLLGRRTQLPPAQQLLFQQLTRPLQATKGVSVPESSCAALQTAAIQPDSPVISTSDITTTHLNPSLSSAKSIPTQPAVSMITTAGNAALGSHSTHLDLSKSAQPLCTSATDINGQYRPF</sequence>
<protein>
    <submittedName>
        <fullName evidence="1">Uncharacterized protein</fullName>
    </submittedName>
</protein>
<organism evidence="1 2">
    <name type="scientific">Protopolystoma xenopodis</name>
    <dbReference type="NCBI Taxonomy" id="117903"/>
    <lineage>
        <taxon>Eukaryota</taxon>
        <taxon>Metazoa</taxon>
        <taxon>Spiralia</taxon>
        <taxon>Lophotrochozoa</taxon>
        <taxon>Platyhelminthes</taxon>
        <taxon>Monogenea</taxon>
        <taxon>Polyopisthocotylea</taxon>
        <taxon>Polystomatidea</taxon>
        <taxon>Polystomatidae</taxon>
        <taxon>Protopolystoma</taxon>
    </lineage>
</organism>
<keyword evidence="2" id="KW-1185">Reference proteome</keyword>
<accession>A0A448XLJ8</accession>
<evidence type="ECO:0000313" key="1">
    <source>
        <dbReference type="EMBL" id="VEL39566.1"/>
    </source>
</evidence>
<dbReference type="EMBL" id="CAAALY010261695">
    <property type="protein sequence ID" value="VEL39566.1"/>
    <property type="molecule type" value="Genomic_DNA"/>
</dbReference>